<name>A0A1C3Y600_9HYPH</name>
<organism evidence="1 2">
    <name type="scientific">Rhizobium aethiopicum</name>
    <dbReference type="NCBI Taxonomy" id="1138170"/>
    <lineage>
        <taxon>Bacteria</taxon>
        <taxon>Pseudomonadati</taxon>
        <taxon>Pseudomonadota</taxon>
        <taxon>Alphaproteobacteria</taxon>
        <taxon>Hyphomicrobiales</taxon>
        <taxon>Rhizobiaceae</taxon>
        <taxon>Rhizobium/Agrobacterium group</taxon>
        <taxon>Rhizobium</taxon>
    </lineage>
</organism>
<evidence type="ECO:0000313" key="1">
    <source>
        <dbReference type="EMBL" id="SCB59912.1"/>
    </source>
</evidence>
<proteinExistence type="predicted"/>
<sequence length="57" mass="6690">MVNTILAAIFRWTRRMIVRFFSKERIIYNQPKHCVSCASGGNWSPRFLAFDVWLPAS</sequence>
<accession>A0A1C3Y600</accession>
<protein>
    <submittedName>
        <fullName evidence="1">Uncharacterized protein</fullName>
    </submittedName>
</protein>
<dbReference type="EMBL" id="FMAJ01000008">
    <property type="protein sequence ID" value="SCB59912.1"/>
    <property type="molecule type" value="Genomic_DNA"/>
</dbReference>
<evidence type="ECO:0000313" key="2">
    <source>
        <dbReference type="Proteomes" id="UP000198723"/>
    </source>
</evidence>
<gene>
    <name evidence="1" type="ORF">GA0061105_108271</name>
</gene>
<dbReference type="AlphaFoldDB" id="A0A1C3Y600"/>
<reference evidence="1 2" key="1">
    <citation type="submission" date="2016-08" db="EMBL/GenBank/DDBJ databases">
        <authorList>
            <person name="Seilhamer J.J."/>
        </authorList>
    </citation>
    <scope>NUCLEOTIDE SEQUENCE [LARGE SCALE GENOMIC DNA]</scope>
    <source>
        <strain evidence="1 2">HBR26</strain>
    </source>
</reference>
<dbReference type="Proteomes" id="UP000198723">
    <property type="component" value="Unassembled WGS sequence"/>
</dbReference>